<keyword evidence="2" id="KW-1003">Cell membrane</keyword>
<evidence type="ECO:0000256" key="4">
    <source>
        <dbReference type="ARBA" id="ARBA00022989"/>
    </source>
</evidence>
<feature type="domain" description="RDD" evidence="7">
    <location>
        <begin position="3"/>
        <end position="109"/>
    </location>
</feature>
<keyword evidence="4 6" id="KW-1133">Transmembrane helix</keyword>
<keyword evidence="3 6" id="KW-0812">Transmembrane</keyword>
<evidence type="ECO:0000259" key="7">
    <source>
        <dbReference type="Pfam" id="PF06271"/>
    </source>
</evidence>
<evidence type="ECO:0000313" key="8">
    <source>
        <dbReference type="EMBL" id="RKO62949.1"/>
    </source>
</evidence>
<dbReference type="PANTHER" id="PTHR36115:SF9">
    <property type="entry name" value="LMO1584 PROTEIN"/>
    <property type="match status" value="1"/>
</dbReference>
<protein>
    <submittedName>
        <fullName evidence="8">Putative membrane protein/domain</fullName>
    </submittedName>
</protein>
<proteinExistence type="predicted"/>
<evidence type="ECO:0000256" key="3">
    <source>
        <dbReference type="ARBA" id="ARBA00022692"/>
    </source>
</evidence>
<evidence type="ECO:0000256" key="1">
    <source>
        <dbReference type="ARBA" id="ARBA00004651"/>
    </source>
</evidence>
<dbReference type="Proteomes" id="UP000286235">
    <property type="component" value="Unassembled WGS sequence"/>
</dbReference>
<evidence type="ECO:0000313" key="9">
    <source>
        <dbReference type="Proteomes" id="UP000286235"/>
    </source>
</evidence>
<evidence type="ECO:0000256" key="6">
    <source>
        <dbReference type="SAM" id="Phobius"/>
    </source>
</evidence>
<organism evidence="8 9">
    <name type="scientific">Caldibacillus debilis GB1</name>
    <dbReference type="NCBI Taxonomy" id="1339248"/>
    <lineage>
        <taxon>Bacteria</taxon>
        <taxon>Bacillati</taxon>
        <taxon>Bacillota</taxon>
        <taxon>Bacilli</taxon>
        <taxon>Bacillales</taxon>
        <taxon>Bacillaceae</taxon>
        <taxon>Caldibacillus</taxon>
    </lineage>
</organism>
<evidence type="ECO:0000256" key="2">
    <source>
        <dbReference type="ARBA" id="ARBA00022475"/>
    </source>
</evidence>
<comment type="subcellular location">
    <subcellularLocation>
        <location evidence="1">Cell membrane</location>
        <topology evidence="1">Multi-pass membrane protein</topology>
    </subcellularLocation>
</comment>
<dbReference type="PANTHER" id="PTHR36115">
    <property type="entry name" value="PROLINE-RICH ANTIGEN HOMOLOG-RELATED"/>
    <property type="match status" value="1"/>
</dbReference>
<sequence>MTFSLPVWGYFIWCEGKKQQTAGKFFLRLKVVNAGGAKIRWRQAFLRTLIRLLPWELTHLIILVPEPWWTVEVPENEIWIWVPNVLMAASIAVLFVSKGKKGIHDFAAKTTVVSAGGARGINKHPPPYLKNTWHYPMSKKATCTVPGGGLPQAGIFQAGGEFRVSFLFKKKRCGERRMMEKAGCLDPAGKRHA</sequence>
<comment type="caution">
    <text evidence="8">The sequence shown here is derived from an EMBL/GenBank/DDBJ whole genome shotgun (WGS) entry which is preliminary data.</text>
</comment>
<accession>A0A420VH40</accession>
<keyword evidence="5 6" id="KW-0472">Membrane</keyword>
<dbReference type="Pfam" id="PF06271">
    <property type="entry name" value="RDD"/>
    <property type="match status" value="1"/>
</dbReference>
<gene>
    <name evidence="8" type="ORF">Cdeb_00036</name>
</gene>
<feature type="transmembrane region" description="Helical" evidence="6">
    <location>
        <begin position="78"/>
        <end position="96"/>
    </location>
</feature>
<dbReference type="InterPro" id="IPR010432">
    <property type="entry name" value="RDD"/>
</dbReference>
<keyword evidence="9" id="KW-1185">Reference proteome</keyword>
<reference evidence="8 9" key="1">
    <citation type="submission" date="2013-12" db="EMBL/GenBank/DDBJ databases">
        <title>Genome and proteome characterization of Caldibacillus debilis GB1 derived from a cellulolytic aero-tolerant co-culture.</title>
        <authorList>
            <person name="Wushke S.T."/>
            <person name="Zhang X."/>
            <person name="Fristensky B."/>
            <person name="Wilkins J.A."/>
            <person name="Levin D.B."/>
            <person name="Sparling R."/>
        </authorList>
    </citation>
    <scope>NUCLEOTIDE SEQUENCE [LARGE SCALE GENOMIC DNA]</scope>
    <source>
        <strain evidence="8 9">GB1</strain>
    </source>
</reference>
<dbReference type="AlphaFoldDB" id="A0A420VH40"/>
<dbReference type="EMBL" id="AZRV01000011">
    <property type="protein sequence ID" value="RKO62949.1"/>
    <property type="molecule type" value="Genomic_DNA"/>
</dbReference>
<dbReference type="InterPro" id="IPR051791">
    <property type="entry name" value="Pra-immunoreactive"/>
</dbReference>
<evidence type="ECO:0000256" key="5">
    <source>
        <dbReference type="ARBA" id="ARBA00023136"/>
    </source>
</evidence>
<name>A0A420VH40_9BACI</name>
<dbReference type="GO" id="GO:0005886">
    <property type="term" value="C:plasma membrane"/>
    <property type="evidence" value="ECO:0007669"/>
    <property type="project" value="UniProtKB-SubCell"/>
</dbReference>